<dbReference type="OrthoDB" id="7569831at2"/>
<sequence length="138" mass="15348">MRIKSILTVDDDDNDLFICAYTIRKFDPEITTLTATNGAEALAVLRTTTPDAIILDINMPVMNGFEFLEHYAREFSVHAPVVAMLTSSHLNADREKAMGYYFVKSYFEKPLTLTNLRLMAGLLGLPPERPLTPPGSAP</sequence>
<dbReference type="InterPro" id="IPR001789">
    <property type="entry name" value="Sig_transdc_resp-reg_receiver"/>
</dbReference>
<dbReference type="EMBL" id="LSRP01000122">
    <property type="protein sequence ID" value="OJF91703.1"/>
    <property type="molecule type" value="Genomic_DNA"/>
</dbReference>
<dbReference type="Pfam" id="PF00072">
    <property type="entry name" value="Response_reg"/>
    <property type="match status" value="1"/>
</dbReference>
<protein>
    <recommendedName>
        <fullName evidence="2">Response regulatory domain-containing protein</fullName>
    </recommendedName>
</protein>
<evidence type="ECO:0000313" key="3">
    <source>
        <dbReference type="EMBL" id="OJF91703.1"/>
    </source>
</evidence>
<evidence type="ECO:0000256" key="1">
    <source>
        <dbReference type="PROSITE-ProRule" id="PRU00169"/>
    </source>
</evidence>
<dbReference type="PANTHER" id="PTHR43228:SF1">
    <property type="entry name" value="TWO-COMPONENT RESPONSE REGULATOR ARR22"/>
    <property type="match status" value="1"/>
</dbReference>
<evidence type="ECO:0000313" key="4">
    <source>
        <dbReference type="Proteomes" id="UP000182661"/>
    </source>
</evidence>
<feature type="modified residue" description="4-aspartylphosphate" evidence="1">
    <location>
        <position position="56"/>
    </location>
</feature>
<dbReference type="GO" id="GO:0000160">
    <property type="term" value="P:phosphorelay signal transduction system"/>
    <property type="evidence" value="ECO:0007669"/>
    <property type="project" value="InterPro"/>
</dbReference>
<dbReference type="SUPFAM" id="SSF52172">
    <property type="entry name" value="CheY-like"/>
    <property type="match status" value="1"/>
</dbReference>
<keyword evidence="4" id="KW-1185">Reference proteome</keyword>
<dbReference type="PROSITE" id="PS50110">
    <property type="entry name" value="RESPONSE_REGULATORY"/>
    <property type="match status" value="1"/>
</dbReference>
<accession>A0A657LN07</accession>
<name>A0A657LN07_9HYPH</name>
<proteinExistence type="predicted"/>
<dbReference type="InterPro" id="IPR052048">
    <property type="entry name" value="ST_Response_Regulator"/>
</dbReference>
<dbReference type="AlphaFoldDB" id="A0A657LN07"/>
<dbReference type="PANTHER" id="PTHR43228">
    <property type="entry name" value="TWO-COMPONENT RESPONSE REGULATOR"/>
    <property type="match status" value="1"/>
</dbReference>
<gene>
    <name evidence="3" type="ORF">AX760_23110</name>
</gene>
<dbReference type="RefSeq" id="WP_071835143.1">
    <property type="nucleotide sequence ID" value="NZ_LSRP01000122.1"/>
</dbReference>
<keyword evidence="1" id="KW-0597">Phosphoprotein</keyword>
<dbReference type="Proteomes" id="UP000182661">
    <property type="component" value="Unassembled WGS sequence"/>
</dbReference>
<reference evidence="3 4" key="1">
    <citation type="submission" date="2016-02" db="EMBL/GenBank/DDBJ databases">
        <title>Genome sequencing of a beta-galactosidase producing bacteria Rhizobium sp. 59.</title>
        <authorList>
            <person name="Wang D."/>
            <person name="Kot W."/>
            <person name="Qin Y."/>
            <person name="Hansen L."/>
            <person name="Naqvi K."/>
            <person name="Rensing C."/>
        </authorList>
    </citation>
    <scope>NUCLEOTIDE SEQUENCE [LARGE SCALE GENOMIC DNA]</scope>
    <source>
        <strain evidence="3 4">59</strain>
    </source>
</reference>
<dbReference type="Gene3D" id="3.40.50.2300">
    <property type="match status" value="1"/>
</dbReference>
<evidence type="ECO:0000259" key="2">
    <source>
        <dbReference type="PROSITE" id="PS50110"/>
    </source>
</evidence>
<organism evidence="3 4">
    <name type="scientific">Pararhizobium antarcticum</name>
    <dbReference type="NCBI Taxonomy" id="1798805"/>
    <lineage>
        <taxon>Bacteria</taxon>
        <taxon>Pseudomonadati</taxon>
        <taxon>Pseudomonadota</taxon>
        <taxon>Alphaproteobacteria</taxon>
        <taxon>Hyphomicrobiales</taxon>
        <taxon>Rhizobiaceae</taxon>
        <taxon>Rhizobium/Agrobacterium group</taxon>
        <taxon>Pararhizobium</taxon>
    </lineage>
</organism>
<feature type="domain" description="Response regulatory" evidence="2">
    <location>
        <begin position="5"/>
        <end position="124"/>
    </location>
</feature>
<comment type="caution">
    <text evidence="3">The sequence shown here is derived from an EMBL/GenBank/DDBJ whole genome shotgun (WGS) entry which is preliminary data.</text>
</comment>
<dbReference type="InterPro" id="IPR011006">
    <property type="entry name" value="CheY-like_superfamily"/>
</dbReference>
<dbReference type="SMART" id="SM00448">
    <property type="entry name" value="REC"/>
    <property type="match status" value="1"/>
</dbReference>